<evidence type="ECO:0008006" key="6">
    <source>
        <dbReference type="Google" id="ProtNLM"/>
    </source>
</evidence>
<evidence type="ECO:0000256" key="1">
    <source>
        <dbReference type="ARBA" id="ARBA00010577"/>
    </source>
</evidence>
<reference evidence="4" key="1">
    <citation type="submission" date="2019-12" db="EMBL/GenBank/DDBJ databases">
        <authorList>
            <person name="zhang j."/>
            <person name="sun C.M."/>
        </authorList>
    </citation>
    <scope>NUCLEOTIDE SEQUENCE</scope>
    <source>
        <strain evidence="4">NS-1</strain>
    </source>
</reference>
<name>A0A8A7KAG4_9FIRM</name>
<feature type="region of interest" description="Disordered" evidence="3">
    <location>
        <begin position="1"/>
        <end position="30"/>
    </location>
</feature>
<gene>
    <name evidence="4" type="ORF">GM661_12665</name>
</gene>
<evidence type="ECO:0000313" key="4">
    <source>
        <dbReference type="EMBL" id="QTL98756.1"/>
    </source>
</evidence>
<keyword evidence="5" id="KW-1185">Reference proteome</keyword>
<dbReference type="InterPro" id="IPR005648">
    <property type="entry name" value="FlgD"/>
</dbReference>
<dbReference type="AlphaFoldDB" id="A0A8A7KAG4"/>
<dbReference type="RefSeq" id="WP_230867151.1">
    <property type="nucleotide sequence ID" value="NZ_CP046640.1"/>
</dbReference>
<dbReference type="EMBL" id="CP046640">
    <property type="protein sequence ID" value="QTL98756.1"/>
    <property type="molecule type" value="Genomic_DNA"/>
</dbReference>
<sequence length="141" mass="15465">MSNYDVSSVFSSTSSSSTSTSETDSSDNSNTLGQEAFLELLVTELQYQDPLNPMEGTEYVTQLAQFSTVEQLTTMNDNMSSFLQYQGLYDGGSLIGKTVEINDGELSGEVSKISIEDGKTYVYIDGEQYSVDDITMVYEGE</sequence>
<evidence type="ECO:0000256" key="2">
    <source>
        <dbReference type="ARBA" id="ARBA00022795"/>
    </source>
</evidence>
<dbReference type="Proteomes" id="UP000665020">
    <property type="component" value="Chromosome"/>
</dbReference>
<dbReference type="Pfam" id="PF03963">
    <property type="entry name" value="FlgD"/>
    <property type="match status" value="1"/>
</dbReference>
<protein>
    <recommendedName>
        <fullName evidence="6">Flagellar basal-body rod modification protein FlgD</fullName>
    </recommendedName>
</protein>
<evidence type="ECO:0000256" key="3">
    <source>
        <dbReference type="SAM" id="MobiDB-lite"/>
    </source>
</evidence>
<dbReference type="GO" id="GO:0044781">
    <property type="term" value="P:bacterial-type flagellum organization"/>
    <property type="evidence" value="ECO:0007669"/>
    <property type="project" value="UniProtKB-KW"/>
</dbReference>
<organism evidence="4 5">
    <name type="scientific">Iocasia fonsfrigidae</name>
    <dbReference type="NCBI Taxonomy" id="2682810"/>
    <lineage>
        <taxon>Bacteria</taxon>
        <taxon>Bacillati</taxon>
        <taxon>Bacillota</taxon>
        <taxon>Clostridia</taxon>
        <taxon>Halanaerobiales</taxon>
        <taxon>Halanaerobiaceae</taxon>
        <taxon>Iocasia</taxon>
    </lineage>
</organism>
<comment type="similarity">
    <text evidence="1">Belongs to the FlgD family.</text>
</comment>
<keyword evidence="2" id="KW-1005">Bacterial flagellum biogenesis</keyword>
<accession>A0A8A7KAG4</accession>
<proteinExistence type="inferred from homology"/>
<evidence type="ECO:0000313" key="5">
    <source>
        <dbReference type="Proteomes" id="UP000665020"/>
    </source>
</evidence>
<dbReference type="KEGG" id="ifn:GM661_12665"/>